<evidence type="ECO:0000256" key="1">
    <source>
        <dbReference type="SAM" id="MobiDB-lite"/>
    </source>
</evidence>
<dbReference type="Proteomes" id="UP000037035">
    <property type="component" value="Unassembled WGS sequence"/>
</dbReference>
<name>A0A0L6U988_9BASI</name>
<protein>
    <submittedName>
        <fullName evidence="2">Uncharacterized protein</fullName>
    </submittedName>
</protein>
<evidence type="ECO:0000313" key="3">
    <source>
        <dbReference type="Proteomes" id="UP000037035"/>
    </source>
</evidence>
<gene>
    <name evidence="2" type="ORF">VP01_8507g1</name>
</gene>
<accession>A0A0L6U988</accession>
<keyword evidence="3" id="KW-1185">Reference proteome</keyword>
<feature type="region of interest" description="Disordered" evidence="1">
    <location>
        <begin position="39"/>
        <end position="63"/>
    </location>
</feature>
<proteinExistence type="predicted"/>
<feature type="non-terminal residue" evidence="2">
    <location>
        <position position="1"/>
    </location>
</feature>
<dbReference type="VEuPathDB" id="FungiDB:VP01_8507g1"/>
<sequence>SFNPFHRCFLLHIDNLCFTEFSEFLVLLDEIAQSQRRSAFYKPSGPPPRVRDQDENHPVGRVQPKSCLPHNVYSPDWLQEQTPNCCRSLEIKPPCDIEHVIQVISGNSTN</sequence>
<dbReference type="EMBL" id="LAVV01014057">
    <property type="protein sequence ID" value="KNZ45081.1"/>
    <property type="molecule type" value="Genomic_DNA"/>
</dbReference>
<dbReference type="AlphaFoldDB" id="A0A0L6U988"/>
<feature type="compositionally biased region" description="Basic and acidic residues" evidence="1">
    <location>
        <begin position="49"/>
        <end position="58"/>
    </location>
</feature>
<comment type="caution">
    <text evidence="2">The sequence shown here is derived from an EMBL/GenBank/DDBJ whole genome shotgun (WGS) entry which is preliminary data.</text>
</comment>
<evidence type="ECO:0000313" key="2">
    <source>
        <dbReference type="EMBL" id="KNZ45081.1"/>
    </source>
</evidence>
<organism evidence="2 3">
    <name type="scientific">Puccinia sorghi</name>
    <dbReference type="NCBI Taxonomy" id="27349"/>
    <lineage>
        <taxon>Eukaryota</taxon>
        <taxon>Fungi</taxon>
        <taxon>Dikarya</taxon>
        <taxon>Basidiomycota</taxon>
        <taxon>Pucciniomycotina</taxon>
        <taxon>Pucciniomycetes</taxon>
        <taxon>Pucciniales</taxon>
        <taxon>Pucciniaceae</taxon>
        <taxon>Puccinia</taxon>
    </lineage>
</organism>
<reference evidence="2 3" key="1">
    <citation type="submission" date="2015-08" db="EMBL/GenBank/DDBJ databases">
        <title>Next Generation Sequencing and Analysis of the Genome of Puccinia sorghi L Schw, the Causal Agent of Maize Common Rust.</title>
        <authorList>
            <person name="Rochi L."/>
            <person name="Burguener G."/>
            <person name="Darino M."/>
            <person name="Turjanski A."/>
            <person name="Kreff E."/>
            <person name="Dieguez M.J."/>
            <person name="Sacco F."/>
        </authorList>
    </citation>
    <scope>NUCLEOTIDE SEQUENCE [LARGE SCALE GENOMIC DNA]</scope>
    <source>
        <strain evidence="2 3">RO10H11247</strain>
    </source>
</reference>